<keyword evidence="3 5" id="KW-0378">Hydrolase</keyword>
<dbReference type="Proteomes" id="UP001166093">
    <property type="component" value="Unassembled WGS sequence"/>
</dbReference>
<feature type="non-terminal residue" evidence="7">
    <location>
        <position position="1"/>
    </location>
</feature>
<organism evidence="7 8">
    <name type="scientific">Polyodon spathula</name>
    <name type="common">North American paddlefish</name>
    <name type="synonym">Squalus spathula</name>
    <dbReference type="NCBI Taxonomy" id="7913"/>
    <lineage>
        <taxon>Eukaryota</taxon>
        <taxon>Metazoa</taxon>
        <taxon>Chordata</taxon>
        <taxon>Craniata</taxon>
        <taxon>Vertebrata</taxon>
        <taxon>Euteleostomi</taxon>
        <taxon>Actinopterygii</taxon>
        <taxon>Chondrostei</taxon>
        <taxon>Acipenseriformes</taxon>
        <taxon>Polyodontidae</taxon>
        <taxon>Polyodon</taxon>
    </lineage>
</organism>
<comment type="pathway">
    <text evidence="1 5">Pyrimidine metabolism; dUMP biosynthesis; dUMP from dCTP (dUTP route): step 2/2.</text>
</comment>
<comment type="cofactor">
    <cofactor evidence="5">
        <name>Mg(2+)</name>
        <dbReference type="ChEBI" id="CHEBI:18420"/>
    </cofactor>
</comment>
<dbReference type="SUPFAM" id="SSF51283">
    <property type="entry name" value="dUTPase-like"/>
    <property type="match status" value="1"/>
</dbReference>
<dbReference type="Gene3D" id="2.70.40.10">
    <property type="match status" value="1"/>
</dbReference>
<feature type="domain" description="dUTPase-like" evidence="6">
    <location>
        <begin position="2"/>
        <end position="111"/>
    </location>
</feature>
<proteinExistence type="inferred from homology"/>
<dbReference type="NCBIfam" id="TIGR00576">
    <property type="entry name" value="dut"/>
    <property type="match status" value="1"/>
</dbReference>
<keyword evidence="8" id="KW-1185">Reference proteome</keyword>
<keyword evidence="5" id="KW-0460">Magnesium</keyword>
<evidence type="ECO:0000256" key="5">
    <source>
        <dbReference type="RuleBase" id="RU367024"/>
    </source>
</evidence>
<evidence type="ECO:0000256" key="1">
    <source>
        <dbReference type="ARBA" id="ARBA00005142"/>
    </source>
</evidence>
<dbReference type="Pfam" id="PF00692">
    <property type="entry name" value="dUTPase"/>
    <property type="match status" value="1"/>
</dbReference>
<name>A0ABS2XT96_POLSP</name>
<keyword evidence="4 5" id="KW-0546">Nucleotide metabolism</keyword>
<evidence type="ECO:0000256" key="4">
    <source>
        <dbReference type="ARBA" id="ARBA00023080"/>
    </source>
</evidence>
<evidence type="ECO:0000256" key="3">
    <source>
        <dbReference type="ARBA" id="ARBA00022801"/>
    </source>
</evidence>
<dbReference type="InterPro" id="IPR036157">
    <property type="entry name" value="dUTPase-like_sf"/>
</dbReference>
<dbReference type="CDD" id="cd07557">
    <property type="entry name" value="trimeric_dUTPase"/>
    <property type="match status" value="1"/>
</dbReference>
<evidence type="ECO:0000313" key="7">
    <source>
        <dbReference type="EMBL" id="MBN3277368.1"/>
    </source>
</evidence>
<dbReference type="PANTHER" id="PTHR11241:SF0">
    <property type="entry name" value="DEOXYURIDINE 5'-TRIPHOSPHATE NUCLEOTIDOHYDROLASE"/>
    <property type="match status" value="1"/>
</dbReference>
<dbReference type="InterPro" id="IPR029054">
    <property type="entry name" value="dUTPase-like"/>
</dbReference>
<keyword evidence="5" id="KW-0479">Metal-binding</keyword>
<feature type="non-terminal residue" evidence="7">
    <location>
        <position position="112"/>
    </location>
</feature>
<dbReference type="EC" id="3.6.1.23" evidence="5"/>
<comment type="caution">
    <text evidence="7">The sequence shown here is derived from an EMBL/GenBank/DDBJ whole genome shotgun (WGS) entry which is preliminary data.</text>
</comment>
<evidence type="ECO:0000313" key="8">
    <source>
        <dbReference type="Proteomes" id="UP001166093"/>
    </source>
</evidence>
<dbReference type="PANTHER" id="PTHR11241">
    <property type="entry name" value="DEOXYURIDINE 5'-TRIPHOSPHATE NUCLEOTIDOHYDROLASE"/>
    <property type="match status" value="1"/>
</dbReference>
<evidence type="ECO:0000256" key="2">
    <source>
        <dbReference type="ARBA" id="ARBA00006581"/>
    </source>
</evidence>
<dbReference type="InterPro" id="IPR033704">
    <property type="entry name" value="dUTPase_trimeric"/>
</dbReference>
<sequence length="112" mass="12126">SAADSHIPVVGRQLVLTELQAQPPPGHYLRVAPRSDLTNKHGITVGAGLVDANYTGNIGVVLFNHGQQDFSIRKGDRIAQLICERICYLQVREVEQLETTQRGASGYGSTGK</sequence>
<reference evidence="7" key="1">
    <citation type="journal article" date="2021" name="Cell">
        <title>Tracing the genetic footprints of vertebrate landing in non-teleost ray-finned fishes.</title>
        <authorList>
            <person name="Bi X."/>
            <person name="Wang K."/>
            <person name="Yang L."/>
            <person name="Pan H."/>
            <person name="Jiang H."/>
            <person name="Wei Q."/>
            <person name="Fang M."/>
            <person name="Yu H."/>
            <person name="Zhu C."/>
            <person name="Cai Y."/>
            <person name="He Y."/>
            <person name="Gan X."/>
            <person name="Zeng H."/>
            <person name="Yu D."/>
            <person name="Zhu Y."/>
            <person name="Jiang H."/>
            <person name="Qiu Q."/>
            <person name="Yang H."/>
            <person name="Zhang Y.E."/>
            <person name="Wang W."/>
            <person name="Zhu M."/>
            <person name="He S."/>
            <person name="Zhang G."/>
        </authorList>
    </citation>
    <scope>NUCLEOTIDE SEQUENCE</scope>
    <source>
        <strain evidence="7">Pddl_001</strain>
    </source>
</reference>
<comment type="catalytic activity">
    <reaction evidence="5">
        <text>dUTP + H2O = dUMP + diphosphate + H(+)</text>
        <dbReference type="Rhea" id="RHEA:10248"/>
        <dbReference type="ChEBI" id="CHEBI:15377"/>
        <dbReference type="ChEBI" id="CHEBI:15378"/>
        <dbReference type="ChEBI" id="CHEBI:33019"/>
        <dbReference type="ChEBI" id="CHEBI:61555"/>
        <dbReference type="ChEBI" id="CHEBI:246422"/>
        <dbReference type="EC" id="3.6.1.23"/>
    </reaction>
</comment>
<comment type="function">
    <text evidence="5">Involved in nucleotide metabolism via production of dUMP, the immediate precursor of thymidine nucleotides, and decreases the intracellular concentration of dUTP so that uracil cannot be incorporated into DNA.</text>
</comment>
<accession>A0ABS2XT96</accession>
<comment type="similarity">
    <text evidence="2 5">Belongs to the dUTPase family.</text>
</comment>
<evidence type="ECO:0000259" key="6">
    <source>
        <dbReference type="Pfam" id="PF00692"/>
    </source>
</evidence>
<dbReference type="EMBL" id="JAAWVQ010069534">
    <property type="protein sequence ID" value="MBN3277368.1"/>
    <property type="molecule type" value="Genomic_DNA"/>
</dbReference>
<protein>
    <recommendedName>
        <fullName evidence="5">Deoxyuridine 5'-triphosphate nucleotidohydrolase</fullName>
        <shortName evidence="5">dUTPase</shortName>
        <ecNumber evidence="5">3.6.1.23</ecNumber>
    </recommendedName>
    <alternativeName>
        <fullName evidence="5">dUTP pyrophosphatase</fullName>
    </alternativeName>
</protein>
<gene>
    <name evidence="7" type="primary">Dut_7</name>
    <name evidence="7" type="ORF">GTO93_0008613</name>
</gene>
<dbReference type="InterPro" id="IPR008181">
    <property type="entry name" value="dUTPase"/>
</dbReference>